<dbReference type="PANTHER" id="PTHR11064:SF9">
    <property type="entry name" value="NUCLEAR TRANSCRIPTION FACTOR Y SUBUNIT BETA"/>
    <property type="match status" value="1"/>
</dbReference>
<feature type="compositionally biased region" description="Basic and acidic residues" evidence="5">
    <location>
        <begin position="422"/>
        <end position="434"/>
    </location>
</feature>
<dbReference type="OrthoDB" id="386949at2759"/>
<evidence type="ECO:0000256" key="3">
    <source>
        <dbReference type="ARBA" id="ARBA00023125"/>
    </source>
</evidence>
<dbReference type="GO" id="GO:0016602">
    <property type="term" value="C:CCAAT-binding factor complex"/>
    <property type="evidence" value="ECO:0007669"/>
    <property type="project" value="InterPro"/>
</dbReference>
<dbReference type="RefSeq" id="XP_008816280.1">
    <property type="nucleotide sequence ID" value="XM_008818058.1"/>
</dbReference>
<dbReference type="Proteomes" id="UP000030640">
    <property type="component" value="Unassembled WGS sequence"/>
</dbReference>
<dbReference type="InterPro" id="IPR027113">
    <property type="entry name" value="Transc_fact_NFYB/HAP3"/>
</dbReference>
<evidence type="ECO:0000313" key="7">
    <source>
        <dbReference type="EMBL" id="EUD67309.1"/>
    </source>
</evidence>
<name>W7ADZ0_9APIC</name>
<evidence type="ECO:0000313" key="8">
    <source>
        <dbReference type="Proteomes" id="UP000030640"/>
    </source>
</evidence>
<keyword evidence="2" id="KW-0805">Transcription regulation</keyword>
<dbReference type="InterPro" id="IPR003958">
    <property type="entry name" value="CBFA_NFYB_domain"/>
</dbReference>
<gene>
    <name evidence="7" type="ORF">C922_02459</name>
</gene>
<feature type="region of interest" description="Disordered" evidence="5">
    <location>
        <begin position="964"/>
        <end position="1010"/>
    </location>
</feature>
<feature type="compositionally biased region" description="Polar residues" evidence="5">
    <location>
        <begin position="366"/>
        <end position="379"/>
    </location>
</feature>
<dbReference type="GO" id="GO:0000978">
    <property type="term" value="F:RNA polymerase II cis-regulatory region sequence-specific DNA binding"/>
    <property type="evidence" value="ECO:0007669"/>
    <property type="project" value="TreeGrafter"/>
</dbReference>
<feature type="region of interest" description="Disordered" evidence="5">
    <location>
        <begin position="139"/>
        <end position="166"/>
    </location>
</feature>
<feature type="compositionally biased region" description="Basic and acidic residues" evidence="5">
    <location>
        <begin position="986"/>
        <end position="1010"/>
    </location>
</feature>
<evidence type="ECO:0000256" key="1">
    <source>
        <dbReference type="ARBA" id="ARBA00009053"/>
    </source>
</evidence>
<evidence type="ECO:0000256" key="4">
    <source>
        <dbReference type="ARBA" id="ARBA00023163"/>
    </source>
</evidence>
<feature type="region of interest" description="Disordered" evidence="5">
    <location>
        <begin position="740"/>
        <end position="795"/>
    </location>
</feature>
<dbReference type="Gene3D" id="1.10.20.10">
    <property type="entry name" value="Histone, subunit A"/>
    <property type="match status" value="1"/>
</dbReference>
<sequence length="1183" mass="132242">MKNEEIYDHSRNAPNGDPCIKTEVKDDKDDSNMIGVRYDYIGKENRSRGYDSDDVKSRSFDVDSSFNKLASTIESEINLNEEYEYGYDNEVLVNPEIQIISKILKSKNMSCLENGSPENDLVDTNLLIIEGHERVDSNHSGSFKSADNLNTENKLNSDDTEKVGDIRSGSRSFEANEVHRENIKAGSSHTLKESNMDGEGRHTYLSAQLGYVYDESVSNQDYGKMQYKEMREGGKEYLHFDKREKDDEQDLSGCRGVDSPFDAVESDINFYDQQGLPLGMRDGNRLDRGGARNEGESESRSETQKDYHDASCAAIPPVTPQNTLDYEDDQSHYKNSETQKSVDKSEQPISDTLFSHRNEKGEKKSLQNFESNVVNTNGPTGIIAKENPTETQVPHDRSNNSGLYGDGNNASLSGTPCANDPRGADKDGNEKEALDDVTWYGHKNDKEGSSAGGQQGKANIDIAAVDKESERIKGKRSNEGSPPPTGAENDDRGGTTGKEGTVESDSGDQNEGPNKATISLVEIDKSNEGVGNGHLEYVGVETGKELRTSEEKVVHEKSLKNFADEKGTENGENYGEKTGEDVLVKETMRSAIPSERSNEKEFYNGISVAAPVKVENDLSVTRMKSSSDDAGNVRVYDSNVTSVNIPPKKGSRGGSVNGSGHDDGEDGTTKQEQKGMEGPSAELVRSKDNLNEFEVTKLNNTDEKDNRDSQYAYIKASNTMDDTMNSTVNENANEYELVEADSEVKNEKEHPQIESDNVQMESAYHTVANNNKRRRDSFTNEEMNKERKLNSLNVSLYGPSYGPPYASSYASPRENPNKTFIEHAPEESYEEQKEEKTSYESCDKGQQYVNPQQENQNNPGGNFVSYSKENLGGVIFVNRDNMNNDSSYDNGKSFTNHRTFEISNVVEKVVQENVDTNGAYVPTQPQPNVDDSDPNCKANRIHNVNDVETENNANGYSQHIQVSAKSVKDNCDEDADMENENNNLSDDCKNSSDDNTEKKDSTQFDVNDKKKIKPDSETLLPIANISRIMKRILPASAKVAKESKDIIRECVTEFIQFLTSEASDRCLRERRKTISDEDILFSMEKLGFNDYVEPLYEYLTKWKQLKGMNNSNNCQEKKCEDPKPSLEENTTMKKSLSDVNMNNNAIMGKGADNVILTRDTDHLMNTMYRNPNEMFENNINHMY</sequence>
<dbReference type="GO" id="GO:0046982">
    <property type="term" value="F:protein heterodimerization activity"/>
    <property type="evidence" value="ECO:0007669"/>
    <property type="project" value="InterPro"/>
</dbReference>
<organism evidence="7 8">
    <name type="scientific">Plasmodium inui San Antonio 1</name>
    <dbReference type="NCBI Taxonomy" id="1237626"/>
    <lineage>
        <taxon>Eukaryota</taxon>
        <taxon>Sar</taxon>
        <taxon>Alveolata</taxon>
        <taxon>Apicomplexa</taxon>
        <taxon>Aconoidasida</taxon>
        <taxon>Haemosporida</taxon>
        <taxon>Plasmodiidae</taxon>
        <taxon>Plasmodium</taxon>
        <taxon>Plasmodium (Plasmodium)</taxon>
    </lineage>
</organism>
<feature type="region of interest" description="Disordered" evidence="5">
    <location>
        <begin position="1"/>
        <end position="26"/>
    </location>
</feature>
<keyword evidence="4" id="KW-0804">Transcription</keyword>
<keyword evidence="8" id="KW-1185">Reference proteome</keyword>
<dbReference type="InterPro" id="IPR009072">
    <property type="entry name" value="Histone-fold"/>
</dbReference>
<feature type="compositionally biased region" description="Basic and acidic residues" evidence="5">
    <location>
        <begin position="354"/>
        <end position="365"/>
    </location>
</feature>
<dbReference type="SUPFAM" id="SSF47113">
    <property type="entry name" value="Histone-fold"/>
    <property type="match status" value="1"/>
</dbReference>
<dbReference type="GO" id="GO:0001228">
    <property type="term" value="F:DNA-binding transcription activator activity, RNA polymerase II-specific"/>
    <property type="evidence" value="ECO:0007669"/>
    <property type="project" value="InterPro"/>
</dbReference>
<dbReference type="VEuPathDB" id="PlasmoDB:C922_02459"/>
<feature type="compositionally biased region" description="Polar residues" evidence="5">
    <location>
        <begin position="503"/>
        <end position="512"/>
    </location>
</feature>
<dbReference type="GeneID" id="20037733"/>
<dbReference type="PRINTS" id="PR00615">
    <property type="entry name" value="CCAATSUBUNTA"/>
</dbReference>
<evidence type="ECO:0000256" key="2">
    <source>
        <dbReference type="ARBA" id="ARBA00023015"/>
    </source>
</evidence>
<evidence type="ECO:0000259" key="6">
    <source>
        <dbReference type="Pfam" id="PF00808"/>
    </source>
</evidence>
<dbReference type="Pfam" id="PF00808">
    <property type="entry name" value="CBFD_NFYB_HMF"/>
    <property type="match status" value="1"/>
</dbReference>
<comment type="similarity">
    <text evidence="1">Belongs to the NFYB/HAP3 subunit family.</text>
</comment>
<feature type="region of interest" description="Disordered" evidence="5">
    <location>
        <begin position="272"/>
        <end position="534"/>
    </location>
</feature>
<feature type="domain" description="Transcription factor CBF/NF-Y/archaeal histone" evidence="6">
    <location>
        <begin position="1019"/>
        <end position="1081"/>
    </location>
</feature>
<feature type="compositionally biased region" description="Basic and acidic residues" evidence="5">
    <location>
        <begin position="742"/>
        <end position="753"/>
    </location>
</feature>
<feature type="region of interest" description="Disordered" evidence="5">
    <location>
        <begin position="622"/>
        <end position="711"/>
    </location>
</feature>
<feature type="compositionally biased region" description="Basic and acidic residues" evidence="5">
    <location>
        <begin position="329"/>
        <end position="346"/>
    </location>
</feature>
<feature type="compositionally biased region" description="Basic and acidic residues" evidence="5">
    <location>
        <begin position="282"/>
        <end position="309"/>
    </location>
</feature>
<feature type="compositionally biased region" description="Polar residues" evidence="5">
    <location>
        <begin position="139"/>
        <end position="154"/>
    </location>
</feature>
<feature type="compositionally biased region" description="Basic and acidic residues" evidence="5">
    <location>
        <begin position="155"/>
        <end position="165"/>
    </location>
</feature>
<feature type="compositionally biased region" description="Basic and acidic residues" evidence="5">
    <location>
        <begin position="464"/>
        <end position="478"/>
    </location>
</feature>
<dbReference type="AlphaFoldDB" id="W7ADZ0"/>
<dbReference type="CDD" id="cd22907">
    <property type="entry name" value="HFD_NFYB"/>
    <property type="match status" value="1"/>
</dbReference>
<feature type="compositionally biased region" description="Basic and acidic residues" evidence="5">
    <location>
        <begin position="776"/>
        <end position="789"/>
    </location>
</feature>
<accession>W7ADZ0</accession>
<dbReference type="EMBL" id="KI965467">
    <property type="protein sequence ID" value="EUD67309.1"/>
    <property type="molecule type" value="Genomic_DNA"/>
</dbReference>
<proteinExistence type="inferred from homology"/>
<keyword evidence="3" id="KW-0238">DNA-binding</keyword>
<dbReference type="PANTHER" id="PTHR11064">
    <property type="entry name" value="CCAAT-BINDING TRANSCRIPTION FACTOR-RELATED"/>
    <property type="match status" value="1"/>
</dbReference>
<feature type="compositionally biased region" description="Basic and acidic residues" evidence="5">
    <location>
        <begin position="1"/>
        <end position="11"/>
    </location>
</feature>
<evidence type="ECO:0000256" key="5">
    <source>
        <dbReference type="SAM" id="MobiDB-lite"/>
    </source>
</evidence>
<reference evidence="7 8" key="1">
    <citation type="submission" date="2013-02" db="EMBL/GenBank/DDBJ databases">
        <title>The Genome Sequence of Plasmodium inui San Antonio 1.</title>
        <authorList>
            <consortium name="The Broad Institute Genome Sequencing Platform"/>
            <consortium name="The Broad Institute Genome Sequencing Center for Infectious Disease"/>
            <person name="Neafsey D."/>
            <person name="Cheeseman I."/>
            <person name="Volkman S."/>
            <person name="Adams J."/>
            <person name="Walker B."/>
            <person name="Young S.K."/>
            <person name="Zeng Q."/>
            <person name="Gargeya S."/>
            <person name="Fitzgerald M."/>
            <person name="Haas B."/>
            <person name="Abouelleil A."/>
            <person name="Alvarado L."/>
            <person name="Arachchi H.M."/>
            <person name="Berlin A.M."/>
            <person name="Chapman S.B."/>
            <person name="Dewar J."/>
            <person name="Goldberg J."/>
            <person name="Griggs A."/>
            <person name="Gujja S."/>
            <person name="Hansen M."/>
            <person name="Howarth C."/>
            <person name="Imamovic A."/>
            <person name="Larimer J."/>
            <person name="McCowan C."/>
            <person name="Murphy C."/>
            <person name="Neiman D."/>
            <person name="Pearson M."/>
            <person name="Priest M."/>
            <person name="Roberts A."/>
            <person name="Saif S."/>
            <person name="Shea T."/>
            <person name="Sisk P."/>
            <person name="Sykes S."/>
            <person name="Wortman J."/>
            <person name="Nusbaum C."/>
            <person name="Birren B."/>
        </authorList>
    </citation>
    <scope>NUCLEOTIDE SEQUENCE [LARGE SCALE GENOMIC DNA]</scope>
    <source>
        <strain evidence="7 8">San Antonio 1</strain>
    </source>
</reference>
<protein>
    <recommendedName>
        <fullName evidence="6">Transcription factor CBF/NF-Y/archaeal histone domain-containing protein</fullName>
    </recommendedName>
</protein>